<dbReference type="InterPro" id="IPR050953">
    <property type="entry name" value="N4_N6_ade-DNA_methylase"/>
</dbReference>
<dbReference type="EC" id="2.1.1.72" evidence="1"/>
<keyword evidence="3" id="KW-0808">Transferase</keyword>
<evidence type="ECO:0000256" key="3">
    <source>
        <dbReference type="ARBA" id="ARBA00022679"/>
    </source>
</evidence>
<dbReference type="NCBIfam" id="NF033452">
    <property type="entry name" value="BREX_1_MTaseX"/>
    <property type="match status" value="1"/>
</dbReference>
<keyword evidence="2 7" id="KW-0489">Methyltransferase</keyword>
<dbReference type="GO" id="GO:0032259">
    <property type="term" value="P:methylation"/>
    <property type="evidence" value="ECO:0007669"/>
    <property type="project" value="UniProtKB-KW"/>
</dbReference>
<evidence type="ECO:0000313" key="7">
    <source>
        <dbReference type="EMBL" id="OFI05306.1"/>
    </source>
</evidence>
<dbReference type="GO" id="GO:0009007">
    <property type="term" value="F:site-specific DNA-methyltransferase (adenine-specific) activity"/>
    <property type="evidence" value="ECO:0007669"/>
    <property type="project" value="UniProtKB-EC"/>
</dbReference>
<dbReference type="PROSITE" id="PS00092">
    <property type="entry name" value="N6_MTASE"/>
    <property type="match status" value="1"/>
</dbReference>
<evidence type="ECO:0000256" key="4">
    <source>
        <dbReference type="ARBA" id="ARBA00022691"/>
    </source>
</evidence>
<sequence length="1162" mass="138142">MDKNKIKSYSVWARKKLIKDIKEKAYEIGIEKGNIEPLKKVEGQYFLKKKLITMGEKIQRDELIKSIKKVGYEKVIDDVASTWFNRFIAFRYMELNGCLSIGKISILEYKYKKDPKILIEKLISLSLSKKRILELKEKNSLEDLYKYLLILEFNKLNKIIPSIFENEKDYIELLLPKDLLSEDSVIGKLIKCIDKEVFKEVEVIGWFYQFYISEKKEEVFSKLSKNKKITKEEIPTTTQLFTPKWVVKYMIENSLGRLWIEAGKDRYIKEKWKYYLQDNNNIKTREDFKLEKLKILDPACGSGNMLIYSFDVLYEMYLKEGYNEKNIPKLIIENNLYGIDIDYRVVELAIFSIVIKGREKNRRFFEDIKKEGLNINVVSIVESSFMKEIKYLLLKGEQNKEYALNQIENLINEFKNGKEFGAIIKLENFDKDFWKKKLTDIYNQKYTDDNMKILENTKKNLFKIVKQALIMTEKYDVVVTNPPYMGYKNMNKNIIKFLKENYKYSKEDLCVAFVERGFEYLKPKGFNAMVTMQSWMFLSSFKKFREKLLNNYTICTLTHMANMVMGIAFGTSATVWRKEKVAHYSGIFNYVELKDVNYKEELEEFPVKNDRYSIVENDRFKIISDSPISYWASENIIKIFKKGNLLRHIADLKQGLATGNNKRFLRYWYEVDINNIEFNCRNIEESKSINLKWFPCNKGGEYRKWYGNNYYIINWENNGKEIKENVIKKYPYLNGRYKFVVKNEQYYFKKGITWSSLTSGNLSARYSNEGFIFETKGSLCFPKDYSNMYYILAYLNSKLANYFMKMITPTFDYHEGPMGKLPIILCKNSNIDNLVKENIKICKNEWDSYEISWDFAKNPLLIFKDNSGLIEKSYKRYKIFKEKQFKKLKENEESINEELIKLYGIENELSKNVLDEDISIAKNTMEKEIKYFISYAVGCIMGRYSLDKDGLIYAGGEFKKDAYIKFKSNNGIILILDDEYFEYDIVSKFSEFVSIVFGKETLDINLDFIAKAIGKKNNELSVDRIRMYFLKDFYKDHLKLYKKTPIYWLFTSGRKKGFNLLLYIHRYNKNTLMNIKTQYLEKLQNKMKLKKIKLKEVINNSNNSIKSIKKHEKVINKIEAQIEEISIYEELLNYYASMYIDINLNEGIKENYKKFKKLLFKI</sequence>
<dbReference type="InterPro" id="IPR047939">
    <property type="entry name" value="BREX_1_PglX"/>
</dbReference>
<proteinExistence type="predicted"/>
<dbReference type="PANTHER" id="PTHR33841:SF1">
    <property type="entry name" value="DNA METHYLTRANSFERASE A"/>
    <property type="match status" value="1"/>
</dbReference>
<accession>A0A1E8EXP1</accession>
<feature type="domain" description="Type II methyltransferase M.TaqI-like" evidence="6">
    <location>
        <begin position="334"/>
        <end position="560"/>
    </location>
</feature>
<evidence type="ECO:0000256" key="1">
    <source>
        <dbReference type="ARBA" id="ARBA00011900"/>
    </source>
</evidence>
<dbReference type="GO" id="GO:0006304">
    <property type="term" value="P:DNA modification"/>
    <property type="evidence" value="ECO:0007669"/>
    <property type="project" value="InterPro"/>
</dbReference>
<protein>
    <recommendedName>
        <fullName evidence="1">site-specific DNA-methyltransferase (adenine-specific)</fullName>
        <ecNumber evidence="1">2.1.1.72</ecNumber>
    </recommendedName>
</protein>
<keyword evidence="8" id="KW-1185">Reference proteome</keyword>
<dbReference type="InterPro" id="IPR011639">
    <property type="entry name" value="MethylTrfase_TaqI-like_dom"/>
</dbReference>
<dbReference type="AlphaFoldDB" id="A0A1E8EXP1"/>
<evidence type="ECO:0000256" key="5">
    <source>
        <dbReference type="ARBA" id="ARBA00047942"/>
    </source>
</evidence>
<dbReference type="Gene3D" id="3.40.50.150">
    <property type="entry name" value="Vaccinia Virus protein VP39"/>
    <property type="match status" value="1"/>
</dbReference>
<evidence type="ECO:0000313" key="8">
    <source>
        <dbReference type="Proteomes" id="UP000175744"/>
    </source>
</evidence>
<dbReference type="GO" id="GO:0003676">
    <property type="term" value="F:nucleic acid binding"/>
    <property type="evidence" value="ECO:0007669"/>
    <property type="project" value="InterPro"/>
</dbReference>
<comment type="caution">
    <text evidence="7">The sequence shown here is derived from an EMBL/GenBank/DDBJ whole genome shotgun (WGS) entry which is preliminary data.</text>
</comment>
<dbReference type="Proteomes" id="UP000175744">
    <property type="component" value="Unassembled WGS sequence"/>
</dbReference>
<dbReference type="InterPro" id="IPR002052">
    <property type="entry name" value="DNA_methylase_N6_adenine_CS"/>
</dbReference>
<keyword evidence="4" id="KW-0949">S-adenosyl-L-methionine</keyword>
<evidence type="ECO:0000259" key="6">
    <source>
        <dbReference type="Pfam" id="PF07669"/>
    </source>
</evidence>
<dbReference type="InterPro" id="IPR029063">
    <property type="entry name" value="SAM-dependent_MTases_sf"/>
</dbReference>
<dbReference type="SUPFAM" id="SSF53335">
    <property type="entry name" value="S-adenosyl-L-methionine-dependent methyltransferases"/>
    <property type="match status" value="1"/>
</dbReference>
<dbReference type="STRING" id="1121290.CLAOCE_18300"/>
<dbReference type="Pfam" id="PF07669">
    <property type="entry name" value="Eco57I"/>
    <property type="match status" value="1"/>
</dbReference>
<dbReference type="OrthoDB" id="32195at2"/>
<comment type="catalytic activity">
    <reaction evidence="5">
        <text>a 2'-deoxyadenosine in DNA + S-adenosyl-L-methionine = an N(6)-methyl-2'-deoxyadenosine in DNA + S-adenosyl-L-homocysteine + H(+)</text>
        <dbReference type="Rhea" id="RHEA:15197"/>
        <dbReference type="Rhea" id="RHEA-COMP:12418"/>
        <dbReference type="Rhea" id="RHEA-COMP:12419"/>
        <dbReference type="ChEBI" id="CHEBI:15378"/>
        <dbReference type="ChEBI" id="CHEBI:57856"/>
        <dbReference type="ChEBI" id="CHEBI:59789"/>
        <dbReference type="ChEBI" id="CHEBI:90615"/>
        <dbReference type="ChEBI" id="CHEBI:90616"/>
        <dbReference type="EC" id="2.1.1.72"/>
    </reaction>
</comment>
<dbReference type="RefSeq" id="WP_070110799.1">
    <property type="nucleotide sequence ID" value="NZ_LZFO01000030.1"/>
</dbReference>
<dbReference type="REBASE" id="170995">
    <property type="entry name" value="Cac10703ORF18300P"/>
</dbReference>
<name>A0A1E8EXP1_9CLOT</name>
<reference evidence="7 8" key="1">
    <citation type="submission" date="2016-06" db="EMBL/GenBank/DDBJ databases">
        <title>Genome sequence of Clostridium acetireducens DSM 10703.</title>
        <authorList>
            <person name="Poehlein A."/>
            <person name="Fluechter S."/>
            <person name="Duerre P."/>
            <person name="Daniel R."/>
        </authorList>
    </citation>
    <scope>NUCLEOTIDE SEQUENCE [LARGE SCALE GENOMIC DNA]</scope>
    <source>
        <strain evidence="7 8">DSM 10703</strain>
    </source>
</reference>
<dbReference type="PRINTS" id="PR00507">
    <property type="entry name" value="N12N6MTFRASE"/>
</dbReference>
<evidence type="ECO:0000256" key="2">
    <source>
        <dbReference type="ARBA" id="ARBA00022603"/>
    </source>
</evidence>
<dbReference type="PANTHER" id="PTHR33841">
    <property type="entry name" value="DNA METHYLTRANSFERASE YEEA-RELATED"/>
    <property type="match status" value="1"/>
</dbReference>
<dbReference type="PATRIC" id="fig|1121290.3.peg.1823"/>
<dbReference type="EMBL" id="LZFO01000030">
    <property type="protein sequence ID" value="OFI05306.1"/>
    <property type="molecule type" value="Genomic_DNA"/>
</dbReference>
<organism evidence="7 8">
    <name type="scientific">Clostridium acetireducens DSM 10703</name>
    <dbReference type="NCBI Taxonomy" id="1121290"/>
    <lineage>
        <taxon>Bacteria</taxon>
        <taxon>Bacillati</taxon>
        <taxon>Bacillota</taxon>
        <taxon>Clostridia</taxon>
        <taxon>Eubacteriales</taxon>
        <taxon>Clostridiaceae</taxon>
        <taxon>Clostridium</taxon>
    </lineage>
</organism>
<gene>
    <name evidence="7" type="ORF">CLOACE_18300</name>
</gene>